<accession>A0A3E2B6V8</accession>
<dbReference type="OrthoDB" id="9779322at2"/>
<dbReference type="EMBL" id="QQRQ01000001">
    <property type="protein sequence ID" value="RFT07782.1"/>
    <property type="molecule type" value="Genomic_DNA"/>
</dbReference>
<dbReference type="Proteomes" id="UP000260649">
    <property type="component" value="Unassembled WGS sequence"/>
</dbReference>
<protein>
    <recommendedName>
        <fullName evidence="3">DUF169 domain-containing protein</fullName>
    </recommendedName>
</protein>
<dbReference type="RefSeq" id="WP_117141513.1">
    <property type="nucleotide sequence ID" value="NZ_CAKXKJ010000002.1"/>
</dbReference>
<dbReference type="GeneID" id="97994356"/>
<gene>
    <name evidence="1" type="ORF">DV520_01230</name>
</gene>
<evidence type="ECO:0000313" key="2">
    <source>
        <dbReference type="Proteomes" id="UP000260649"/>
    </source>
</evidence>
<dbReference type="InterPro" id="IPR003748">
    <property type="entry name" value="DUF169"/>
</dbReference>
<proteinExistence type="predicted"/>
<reference evidence="1 2" key="1">
    <citation type="submission" date="2018-07" db="EMBL/GenBank/DDBJ databases">
        <title>GABA Modulating Bacteria of the Human Gut Microbiota.</title>
        <authorList>
            <person name="Strandwitz P."/>
            <person name="Kim K.H."/>
            <person name="Terekhova D."/>
            <person name="Liu J.K."/>
            <person name="Sharma A."/>
            <person name="Levering J."/>
            <person name="Mcdonald D."/>
            <person name="Dietrich D."/>
            <person name="Ramadhar T.R."/>
            <person name="Lekbua A."/>
            <person name="Mroue N."/>
            <person name="Liston C."/>
            <person name="Stewart E.J."/>
            <person name="Dubin M.J."/>
            <person name="Zengler K."/>
            <person name="Knight R."/>
            <person name="Gilbert J.A."/>
            <person name="Clardy J."/>
            <person name="Lewis K."/>
        </authorList>
    </citation>
    <scope>NUCLEOTIDE SEQUENCE [LARGE SCALE GENOMIC DNA]</scope>
    <source>
        <strain evidence="1 2">KLE1738</strain>
    </source>
</reference>
<evidence type="ECO:0000313" key="1">
    <source>
        <dbReference type="EMBL" id="RFT07782.1"/>
    </source>
</evidence>
<keyword evidence="2" id="KW-1185">Reference proteome</keyword>
<dbReference type="Pfam" id="PF02596">
    <property type="entry name" value="DUF169"/>
    <property type="match status" value="1"/>
</dbReference>
<evidence type="ECO:0008006" key="3">
    <source>
        <dbReference type="Google" id="ProtNLM"/>
    </source>
</evidence>
<organism evidence="1 2">
    <name type="scientific">Evtepia gabavorous</name>
    <dbReference type="NCBI Taxonomy" id="2211183"/>
    <lineage>
        <taxon>Bacteria</taxon>
        <taxon>Bacillati</taxon>
        <taxon>Bacillota</taxon>
        <taxon>Clostridia</taxon>
        <taxon>Eubacteriales</taxon>
        <taxon>Evtepia</taxon>
    </lineage>
</organism>
<sequence length="234" mass="25565">MNSRIREAICLKTQPVAVIQTDHLPPDAQGWETEHHGCILPRLEDAAEGKTVVVFQAHTNACPGSRAGLGFEKLSIDPMAELLSKGKEGHGGMAYKKTPDLAVSYLHSLPETVPSKYVIFQPLDKLSDAVVPTAVIFLVNADQLSALVTLANYDRPNQDNVKVLFGAGCVQAVLYSMCDTGACILGLTDPSARLPISKDLLSFSIPYARFLEMEDNVPESFLTGETWRQIQKRL</sequence>
<name>A0A3E2B6V8_9FIRM</name>
<comment type="caution">
    <text evidence="1">The sequence shown here is derived from an EMBL/GenBank/DDBJ whole genome shotgun (WGS) entry which is preliminary data.</text>
</comment>
<dbReference type="AlphaFoldDB" id="A0A3E2B6V8"/>